<keyword evidence="2" id="KW-0677">Repeat</keyword>
<evidence type="ECO:0000313" key="8">
    <source>
        <dbReference type="Proteomes" id="UP000663879"/>
    </source>
</evidence>
<proteinExistence type="inferred from homology"/>
<protein>
    <recommendedName>
        <fullName evidence="6">Disease resistance R13L4/SHOC-2-like LRR domain-containing protein</fullName>
    </recommendedName>
</protein>
<dbReference type="SMART" id="SM00365">
    <property type="entry name" value="LRR_SD22"/>
    <property type="match status" value="7"/>
</dbReference>
<gene>
    <name evidence="7" type="ORF">OXX778_LOCUS5489</name>
</gene>
<evidence type="ECO:0000259" key="6">
    <source>
        <dbReference type="Pfam" id="PF23598"/>
    </source>
</evidence>
<evidence type="ECO:0000256" key="2">
    <source>
        <dbReference type="ARBA" id="ARBA00022737"/>
    </source>
</evidence>
<dbReference type="InterPro" id="IPR003591">
    <property type="entry name" value="Leu-rich_rpt_typical-subtyp"/>
</dbReference>
<dbReference type="SMART" id="SM00364">
    <property type="entry name" value="LRR_BAC"/>
    <property type="match status" value="12"/>
</dbReference>
<keyword evidence="4" id="KW-0175">Coiled coil</keyword>
<dbReference type="InterPro" id="IPR032675">
    <property type="entry name" value="LRR_dom_sf"/>
</dbReference>
<dbReference type="EMBL" id="CAJNOC010000601">
    <property type="protein sequence ID" value="CAF0781518.1"/>
    <property type="molecule type" value="Genomic_DNA"/>
</dbReference>
<feature type="coiled-coil region" evidence="4">
    <location>
        <begin position="167"/>
        <end position="208"/>
    </location>
</feature>
<dbReference type="AlphaFoldDB" id="A0A813RFR7"/>
<evidence type="ECO:0000256" key="1">
    <source>
        <dbReference type="ARBA" id="ARBA00022614"/>
    </source>
</evidence>
<dbReference type="GO" id="GO:0046579">
    <property type="term" value="P:positive regulation of Ras protein signal transduction"/>
    <property type="evidence" value="ECO:0007669"/>
    <property type="project" value="TreeGrafter"/>
</dbReference>
<feature type="domain" description="Disease resistance R13L4/SHOC-2-like LRR" evidence="6">
    <location>
        <begin position="632"/>
        <end position="820"/>
    </location>
</feature>
<keyword evidence="1" id="KW-0433">Leucine-rich repeat</keyword>
<dbReference type="SUPFAM" id="SSF52058">
    <property type="entry name" value="L domain-like"/>
    <property type="match status" value="2"/>
</dbReference>
<dbReference type="Gene3D" id="3.80.10.10">
    <property type="entry name" value="Ribonuclease Inhibitor"/>
    <property type="match status" value="4"/>
</dbReference>
<dbReference type="GO" id="GO:0005737">
    <property type="term" value="C:cytoplasm"/>
    <property type="evidence" value="ECO:0007669"/>
    <property type="project" value="TreeGrafter"/>
</dbReference>
<feature type="region of interest" description="Disordered" evidence="5">
    <location>
        <begin position="468"/>
        <end position="487"/>
    </location>
</feature>
<evidence type="ECO:0000256" key="3">
    <source>
        <dbReference type="ARBA" id="ARBA00023786"/>
    </source>
</evidence>
<dbReference type="FunFam" id="3.80.10.10:FF:000281">
    <property type="entry name" value="Leucine-rich repeat protein soc-2"/>
    <property type="match status" value="1"/>
</dbReference>
<evidence type="ECO:0000256" key="5">
    <source>
        <dbReference type="SAM" id="MobiDB-lite"/>
    </source>
</evidence>
<comment type="caution">
    <text evidence="7">The sequence shown here is derived from an EMBL/GenBank/DDBJ whole genome shotgun (WGS) entry which is preliminary data.</text>
</comment>
<dbReference type="Pfam" id="PF13855">
    <property type="entry name" value="LRR_8"/>
    <property type="match status" value="1"/>
</dbReference>
<organism evidence="7 8">
    <name type="scientific">Brachionus calyciflorus</name>
    <dbReference type="NCBI Taxonomy" id="104777"/>
    <lineage>
        <taxon>Eukaryota</taxon>
        <taxon>Metazoa</taxon>
        <taxon>Spiralia</taxon>
        <taxon>Gnathifera</taxon>
        <taxon>Rotifera</taxon>
        <taxon>Eurotatoria</taxon>
        <taxon>Monogononta</taxon>
        <taxon>Pseudotrocha</taxon>
        <taxon>Ploima</taxon>
        <taxon>Brachionidae</taxon>
        <taxon>Brachionus</taxon>
    </lineage>
</organism>
<reference evidence="7" key="1">
    <citation type="submission" date="2021-02" db="EMBL/GenBank/DDBJ databases">
        <authorList>
            <person name="Nowell W R."/>
        </authorList>
    </citation>
    <scope>NUCLEOTIDE SEQUENCE</scope>
    <source>
        <strain evidence="7">Ploen Becks lab</strain>
    </source>
</reference>
<evidence type="ECO:0000256" key="4">
    <source>
        <dbReference type="SAM" id="Coils"/>
    </source>
</evidence>
<accession>A0A813RFR7</accession>
<dbReference type="PANTHER" id="PTHR45752">
    <property type="entry name" value="LEUCINE-RICH REPEAT-CONTAINING"/>
    <property type="match status" value="1"/>
</dbReference>
<dbReference type="OrthoDB" id="676979at2759"/>
<dbReference type="GO" id="GO:0140361">
    <property type="term" value="P:cyclic-GMP-AMP transmembrane import across plasma membrane"/>
    <property type="evidence" value="ECO:0007669"/>
    <property type="project" value="TreeGrafter"/>
</dbReference>
<dbReference type="InterPro" id="IPR050715">
    <property type="entry name" value="LRR-SigEffector_domain"/>
</dbReference>
<dbReference type="PROSITE" id="PS51450">
    <property type="entry name" value="LRR"/>
    <property type="match status" value="9"/>
</dbReference>
<dbReference type="InterPro" id="IPR001611">
    <property type="entry name" value="Leu-rich_rpt"/>
</dbReference>
<sequence>MARNQVRSSSVQPVTTESDGFNFYGNRALSQDKNIATYSQNGIDNFHQSRKSNLNVNIPVISNNYNQSQIYLDSNNSSMSNLHPNSIRRKNFIQFYNNQNIRNSFNHLNISPAPFETTSLRSFNNSFNDTSSLLSLDVSRSDNLGKKSPEQTNVTRIAENFLILDRLNQKQQQKQLLNTKKNLHKQQLNDLKQKQLNLEQKLLESKNRSNDSQVFNSKLASHYSLNEQSRSSKKDNFNKNLNDFQNSKIKNLLPTNESNSANIRNDRGLNIPAKGLLNNYNIMFSHSARSGYNFPSKNSIDVGNDFYTTHFYNALSYKIIIMSKIPDKKMSITAPTQSGAAQNQSSISNNTLETTPSQQLNINLNYTNQNFSLTNSDTQSSLNTNSPSYFQQTNATSPITSSPLSPISPLINMVSQSSLSSSNTVYGFQNTSNQNQKTTTLNQVQSQNSSNLSTLTSEQNHTNIVNNQNVNLNNTNTSSSTGTKNISIILPGDKKPKMIGGGKKPDIKADVDVAKLIHRNKEEQNLILDLSKNNITVIPTALKELSHLQELYLYTNRLQVLPSEIGLLSNLRVLALYENSLTSLPESLANLKNLEFLDIRHNKLTEIPDFIYSLTSLSTLYLRFNRIKEVSNDIKNLTKLQKLSLRENKVRTLPQSIGCLINLTTLDLGFNHLEHLPETIGNCTQLTTLDVQHNELSQLPESIGNLKQLSRLGIKYNRLTHIPISLSHCINMDEFTIEGNCVSQLPDGLLSSLINLSSITLARNQFASFPLGGPTQFTSVHSINMQHNQIDKIPYSIFSFAKHLSSLNMNSNQLTSLPLDIGTWTSMVELNLGTNQLISLPEDINKLQNLEVLILSNNSLRRIPQSIGNLRKLRTLDLEENKLESLPSELGALRELTRLVVASNQLTQLPRTIGSLNSLQYLNVGENNLSSIPDEIGHLENLEHLYLNDNPNLANLPLELGLCTKLQIMSIENCPLHKMPPEIVGGGPSLVIQFLRVQGQYTSN</sequence>
<feature type="domain" description="Disease resistance R13L4/SHOC-2-like LRR" evidence="6">
    <location>
        <begin position="843"/>
        <end position="947"/>
    </location>
</feature>
<dbReference type="Pfam" id="PF23598">
    <property type="entry name" value="LRR_14"/>
    <property type="match status" value="2"/>
</dbReference>
<dbReference type="Proteomes" id="UP000663879">
    <property type="component" value="Unassembled WGS sequence"/>
</dbReference>
<dbReference type="PANTHER" id="PTHR45752:SF187">
    <property type="entry name" value="LEUCINE-RICH REPEAT AND IQ DOMAIN-CONTAINING PROTEIN 4"/>
    <property type="match status" value="1"/>
</dbReference>
<dbReference type="SMART" id="SM00369">
    <property type="entry name" value="LRR_TYP"/>
    <property type="match status" value="17"/>
</dbReference>
<evidence type="ECO:0000313" key="7">
    <source>
        <dbReference type="EMBL" id="CAF0781518.1"/>
    </source>
</evidence>
<name>A0A813RFR7_9BILA</name>
<dbReference type="InterPro" id="IPR055414">
    <property type="entry name" value="LRR_R13L4/SHOC2-like"/>
</dbReference>
<comment type="similarity">
    <text evidence="3">Belongs to the SHOC2 family.</text>
</comment>
<keyword evidence="8" id="KW-1185">Reference proteome</keyword>